<reference evidence="3 4" key="1">
    <citation type="submission" date="2016-10" db="EMBL/GenBank/DDBJ databases">
        <title>Draft Genome sequence of Alkanindiges sp. strain H1.</title>
        <authorList>
            <person name="Subhash Y."/>
            <person name="Lee S."/>
        </authorList>
    </citation>
    <scope>NUCLEOTIDE SEQUENCE [LARGE SCALE GENOMIC DNA]</scope>
    <source>
        <strain evidence="3 4">H1</strain>
    </source>
</reference>
<dbReference type="InterPro" id="IPR014044">
    <property type="entry name" value="CAP_dom"/>
</dbReference>
<dbReference type="InterPro" id="IPR035940">
    <property type="entry name" value="CAP_sf"/>
</dbReference>
<comment type="caution">
    <text evidence="3">The sequence shown here is derived from an EMBL/GenBank/DDBJ whole genome shotgun (WGS) entry which is preliminary data.</text>
</comment>
<proteinExistence type="predicted"/>
<dbReference type="SUPFAM" id="SSF55797">
    <property type="entry name" value="PR-1-like"/>
    <property type="match status" value="1"/>
</dbReference>
<dbReference type="CDD" id="cd05379">
    <property type="entry name" value="CAP_bacterial"/>
    <property type="match status" value="1"/>
</dbReference>
<feature type="compositionally biased region" description="Low complexity" evidence="1">
    <location>
        <begin position="19"/>
        <end position="32"/>
    </location>
</feature>
<feature type="region of interest" description="Disordered" evidence="1">
    <location>
        <begin position="15"/>
        <end position="55"/>
    </location>
</feature>
<sequence length="193" mass="20292">MMLCSTLMLTACGGGGDSGSNHSGSDNTNTPTPDNPDPTPDTTTGSTTLSLCGNSTTEQQLVDRINAVRRQGRSCGSTFYPAVGALTWNTRLANAAQGHSNDMANNNYFAHEGLNGSTIGTRATAAGYNFSVVGENIAAGYNSIDEVMAGWINSPGHCANMMNASFKEYGMACASNPNSTYKTYWTQEFGARN</sequence>
<dbReference type="STRING" id="1907941.BKE30_02415"/>
<protein>
    <recommendedName>
        <fullName evidence="2">SCP domain-containing protein</fullName>
    </recommendedName>
</protein>
<evidence type="ECO:0000259" key="2">
    <source>
        <dbReference type="Pfam" id="PF00188"/>
    </source>
</evidence>
<feature type="compositionally biased region" description="Low complexity" evidence="1">
    <location>
        <begin position="40"/>
        <end position="55"/>
    </location>
</feature>
<dbReference type="PANTHER" id="PTHR31157">
    <property type="entry name" value="SCP DOMAIN-CONTAINING PROTEIN"/>
    <property type="match status" value="1"/>
</dbReference>
<evidence type="ECO:0000313" key="3">
    <source>
        <dbReference type="EMBL" id="ONG41974.1"/>
    </source>
</evidence>
<organism evidence="3 4">
    <name type="scientific">Alkanindiges hydrocarboniclasticus</name>
    <dbReference type="NCBI Taxonomy" id="1907941"/>
    <lineage>
        <taxon>Bacteria</taxon>
        <taxon>Pseudomonadati</taxon>
        <taxon>Pseudomonadota</taxon>
        <taxon>Gammaproteobacteria</taxon>
        <taxon>Moraxellales</taxon>
        <taxon>Moraxellaceae</taxon>
        <taxon>Alkanindiges</taxon>
    </lineage>
</organism>
<evidence type="ECO:0000313" key="4">
    <source>
        <dbReference type="Proteomes" id="UP000192132"/>
    </source>
</evidence>
<dbReference type="Gene3D" id="3.40.33.10">
    <property type="entry name" value="CAP"/>
    <property type="match status" value="1"/>
</dbReference>
<dbReference type="AlphaFoldDB" id="A0A1S8CYN9"/>
<dbReference type="Pfam" id="PF00188">
    <property type="entry name" value="CAP"/>
    <property type="match status" value="1"/>
</dbReference>
<name>A0A1S8CYN9_9GAMM</name>
<gene>
    <name evidence="3" type="ORF">BKE30_02415</name>
</gene>
<feature type="domain" description="SCP" evidence="2">
    <location>
        <begin position="82"/>
        <end position="189"/>
    </location>
</feature>
<dbReference type="Proteomes" id="UP000192132">
    <property type="component" value="Unassembled WGS sequence"/>
</dbReference>
<dbReference type="PANTHER" id="PTHR31157:SF1">
    <property type="entry name" value="SCP DOMAIN-CONTAINING PROTEIN"/>
    <property type="match status" value="1"/>
</dbReference>
<accession>A0A1S8CYN9</accession>
<keyword evidence="4" id="KW-1185">Reference proteome</keyword>
<evidence type="ECO:0000256" key="1">
    <source>
        <dbReference type="SAM" id="MobiDB-lite"/>
    </source>
</evidence>
<dbReference type="EMBL" id="MLCN01000006">
    <property type="protein sequence ID" value="ONG41974.1"/>
    <property type="molecule type" value="Genomic_DNA"/>
</dbReference>